<evidence type="ECO:0000259" key="2">
    <source>
        <dbReference type="Pfam" id="PF10728"/>
    </source>
</evidence>
<protein>
    <submittedName>
        <fullName evidence="3">Uncharacterized conserved protein</fullName>
    </submittedName>
</protein>
<dbReference type="Pfam" id="PF10727">
    <property type="entry name" value="Rossmann-like"/>
    <property type="match status" value="1"/>
</dbReference>
<dbReference type="OrthoDB" id="8650434at2"/>
<evidence type="ECO:0000313" key="4">
    <source>
        <dbReference type="Proteomes" id="UP000254055"/>
    </source>
</evidence>
<dbReference type="InterPro" id="IPR036291">
    <property type="entry name" value="NAD(P)-bd_dom_sf"/>
</dbReference>
<dbReference type="InterPro" id="IPR037108">
    <property type="entry name" value="TM1727-like_C_sf"/>
</dbReference>
<dbReference type="PANTHER" id="PTHR40459:SF1">
    <property type="entry name" value="CONSERVED HYPOTHETICAL ALANINE AND LEUCINE RICH PROTEIN"/>
    <property type="match status" value="1"/>
</dbReference>
<dbReference type="SUPFAM" id="SSF51735">
    <property type="entry name" value="NAD(P)-binding Rossmann-fold domains"/>
    <property type="match status" value="1"/>
</dbReference>
<sequence length="288" mass="30429">MKKSFHIIGAGRVGRTFAAILSQSGQWQPVAIVSRRGMVALADCKSVGIVPRIGDLPPADVILVCTPDNVLEEAAADIAELAWLNPETVVVHFSGAKTIGVLDAVVKCGATVGSLHPVFAFADVEKSIRSLRGSLCALEAESNKAMTVLRDLAAAAGLKAFTLPSEHKARYHAALSAASNFSVTLAAFAQNLLAPLNLPEQLTRDLVCRLMRQSVDNLSGLPATEALTGPIVRGDDSTVSAHLHSMDKQEQALYRALASATLELATARLDEQSMVKLAALLGNQHHAD</sequence>
<feature type="domain" description="DUF2520" evidence="2">
    <location>
        <begin position="135"/>
        <end position="260"/>
    </location>
</feature>
<dbReference type="AlphaFoldDB" id="A0A378WSJ9"/>
<name>A0A378WSJ9_9NEIS</name>
<dbReference type="RefSeq" id="WP_115134070.1">
    <property type="nucleotide sequence ID" value="NZ_UGRS01000002.1"/>
</dbReference>
<gene>
    <name evidence="3" type="ORF">NCTC12229_01338</name>
</gene>
<feature type="domain" description="Putative oxidoreductase/dehydrogenase Rossmann-like" evidence="1">
    <location>
        <begin position="4"/>
        <end position="117"/>
    </location>
</feature>
<reference evidence="3 4" key="1">
    <citation type="submission" date="2018-06" db="EMBL/GenBank/DDBJ databases">
        <authorList>
            <consortium name="Pathogen Informatics"/>
            <person name="Doyle S."/>
        </authorList>
    </citation>
    <scope>NUCLEOTIDE SEQUENCE [LARGE SCALE GENOMIC DNA]</scope>
    <source>
        <strain evidence="3 4">NCTC12229</strain>
    </source>
</reference>
<dbReference type="Gene3D" id="3.40.50.720">
    <property type="entry name" value="NAD(P)-binding Rossmann-like Domain"/>
    <property type="match status" value="1"/>
</dbReference>
<dbReference type="InterPro" id="IPR008927">
    <property type="entry name" value="6-PGluconate_DH-like_C_sf"/>
</dbReference>
<evidence type="ECO:0000313" key="3">
    <source>
        <dbReference type="EMBL" id="SUA43862.1"/>
    </source>
</evidence>
<accession>A0A378WSJ9</accession>
<dbReference type="Gene3D" id="1.10.1040.20">
    <property type="entry name" value="ProC-like, C-terminal domain"/>
    <property type="match status" value="1"/>
</dbReference>
<dbReference type="PANTHER" id="PTHR40459">
    <property type="entry name" value="CONSERVED HYPOTHETICAL ALANINE AND LEUCINE RICH PROTEIN"/>
    <property type="match status" value="1"/>
</dbReference>
<organism evidence="3 4">
    <name type="scientific">Neisseria zoodegmatis</name>
    <dbReference type="NCBI Taxonomy" id="326523"/>
    <lineage>
        <taxon>Bacteria</taxon>
        <taxon>Pseudomonadati</taxon>
        <taxon>Pseudomonadota</taxon>
        <taxon>Betaproteobacteria</taxon>
        <taxon>Neisseriales</taxon>
        <taxon>Neisseriaceae</taxon>
        <taxon>Neisseria</taxon>
    </lineage>
</organism>
<evidence type="ECO:0000259" key="1">
    <source>
        <dbReference type="Pfam" id="PF10727"/>
    </source>
</evidence>
<dbReference type="SUPFAM" id="SSF48179">
    <property type="entry name" value="6-phosphogluconate dehydrogenase C-terminal domain-like"/>
    <property type="match status" value="1"/>
</dbReference>
<dbReference type="Proteomes" id="UP000254055">
    <property type="component" value="Unassembled WGS sequence"/>
</dbReference>
<dbReference type="EMBL" id="UGRS01000002">
    <property type="protein sequence ID" value="SUA43862.1"/>
    <property type="molecule type" value="Genomic_DNA"/>
</dbReference>
<dbReference type="InterPro" id="IPR019665">
    <property type="entry name" value="OxRdtase/DH_put_Rossmann_dom"/>
</dbReference>
<dbReference type="Pfam" id="PF10728">
    <property type="entry name" value="DUF2520"/>
    <property type="match status" value="1"/>
</dbReference>
<proteinExistence type="predicted"/>
<dbReference type="InterPro" id="IPR018931">
    <property type="entry name" value="DUF2520"/>
</dbReference>